<organism evidence="2 3">
    <name type="scientific">Mytilus coruscus</name>
    <name type="common">Sea mussel</name>
    <dbReference type="NCBI Taxonomy" id="42192"/>
    <lineage>
        <taxon>Eukaryota</taxon>
        <taxon>Metazoa</taxon>
        <taxon>Spiralia</taxon>
        <taxon>Lophotrochozoa</taxon>
        <taxon>Mollusca</taxon>
        <taxon>Bivalvia</taxon>
        <taxon>Autobranchia</taxon>
        <taxon>Pteriomorphia</taxon>
        <taxon>Mytilida</taxon>
        <taxon>Mytiloidea</taxon>
        <taxon>Mytilidae</taxon>
        <taxon>Mytilinae</taxon>
        <taxon>Mytilus</taxon>
    </lineage>
</organism>
<sequence length="172" mass="19619">MNQPPSTIKTMELESCSPSTRPTTNDKKYKILEDSQMAGVGVGVTPRELSCTNDVYHSNHLGMTSWQVLVRTGGKNDPVVIETTLNDVVQKQVQKILHGLKEKQENLDLKERIRKMETEQEEVIPRNIRGLNSVKMDYIYYKNGLVKFIHETLATGNLANKYLLMMVERLVI</sequence>
<feature type="region of interest" description="Disordered" evidence="1">
    <location>
        <begin position="1"/>
        <end position="26"/>
    </location>
</feature>
<proteinExistence type="predicted"/>
<keyword evidence="3" id="KW-1185">Reference proteome</keyword>
<reference evidence="2 3" key="1">
    <citation type="submission" date="2020-06" db="EMBL/GenBank/DDBJ databases">
        <authorList>
            <person name="Li R."/>
            <person name="Bekaert M."/>
        </authorList>
    </citation>
    <scope>NUCLEOTIDE SEQUENCE [LARGE SCALE GENOMIC DNA]</scope>
    <source>
        <strain evidence="3">wild</strain>
    </source>
</reference>
<name>A0A6J8EF64_MYTCO</name>
<evidence type="ECO:0000256" key="1">
    <source>
        <dbReference type="SAM" id="MobiDB-lite"/>
    </source>
</evidence>
<dbReference type="AlphaFoldDB" id="A0A6J8EF64"/>
<protein>
    <submittedName>
        <fullName evidence="2">Uncharacterized protein</fullName>
    </submittedName>
</protein>
<dbReference type="EMBL" id="CACVKT020008911">
    <property type="protein sequence ID" value="CAC5418332.1"/>
    <property type="molecule type" value="Genomic_DNA"/>
</dbReference>
<evidence type="ECO:0000313" key="3">
    <source>
        <dbReference type="Proteomes" id="UP000507470"/>
    </source>
</evidence>
<gene>
    <name evidence="2" type="ORF">MCOR_50778</name>
</gene>
<dbReference type="Proteomes" id="UP000507470">
    <property type="component" value="Unassembled WGS sequence"/>
</dbReference>
<accession>A0A6J8EF64</accession>
<evidence type="ECO:0000313" key="2">
    <source>
        <dbReference type="EMBL" id="CAC5418332.1"/>
    </source>
</evidence>